<organism evidence="2 3">
    <name type="scientific">Thielaviopsis punctulata</name>
    <dbReference type="NCBI Taxonomy" id="72032"/>
    <lineage>
        <taxon>Eukaryota</taxon>
        <taxon>Fungi</taxon>
        <taxon>Dikarya</taxon>
        <taxon>Ascomycota</taxon>
        <taxon>Pezizomycotina</taxon>
        <taxon>Sordariomycetes</taxon>
        <taxon>Hypocreomycetidae</taxon>
        <taxon>Microascales</taxon>
        <taxon>Ceratocystidaceae</taxon>
        <taxon>Thielaviopsis</taxon>
    </lineage>
</organism>
<name>A0A0F4Z7D7_9PEZI</name>
<comment type="caution">
    <text evidence="2">The sequence shown here is derived from an EMBL/GenBank/DDBJ whole genome shotgun (WGS) entry which is preliminary data.</text>
</comment>
<proteinExistence type="predicted"/>
<dbReference type="EMBL" id="LAEV01002314">
    <property type="protein sequence ID" value="KKA26011.1"/>
    <property type="molecule type" value="Genomic_DNA"/>
</dbReference>
<reference evidence="2 3" key="1">
    <citation type="submission" date="2015-03" db="EMBL/GenBank/DDBJ databases">
        <authorList>
            <person name="Radwan O."/>
            <person name="Al-Naeli F.A."/>
            <person name="Rendon G.A."/>
            <person name="Fields C."/>
        </authorList>
    </citation>
    <scope>NUCLEOTIDE SEQUENCE [LARGE SCALE GENOMIC DNA]</scope>
    <source>
        <strain evidence="2">CR-DP1</strain>
    </source>
</reference>
<evidence type="ECO:0000313" key="2">
    <source>
        <dbReference type="EMBL" id="KKA26011.1"/>
    </source>
</evidence>
<accession>A0A0F4Z7D7</accession>
<feature type="region of interest" description="Disordered" evidence="1">
    <location>
        <begin position="1"/>
        <end position="22"/>
    </location>
</feature>
<protein>
    <submittedName>
        <fullName evidence="2">Uncharacterized protein</fullName>
    </submittedName>
</protein>
<gene>
    <name evidence="2" type="ORF">TD95_002714</name>
</gene>
<sequence length="95" mass="10126">MAGRAPRPNRVRSGGAAEDRPGPIELSVLRALALRRAHALCVSPCRGWDLLVCLDETQVPAAAEALGPSPTAPLFIREHRLTHSQTLSPPPPPPL</sequence>
<keyword evidence="3" id="KW-1185">Reference proteome</keyword>
<dbReference type="Proteomes" id="UP000033483">
    <property type="component" value="Unassembled WGS sequence"/>
</dbReference>
<evidence type="ECO:0000256" key="1">
    <source>
        <dbReference type="SAM" id="MobiDB-lite"/>
    </source>
</evidence>
<dbReference type="AlphaFoldDB" id="A0A0F4Z7D7"/>
<evidence type="ECO:0000313" key="3">
    <source>
        <dbReference type="Proteomes" id="UP000033483"/>
    </source>
</evidence>